<dbReference type="GO" id="GO:0006152">
    <property type="term" value="P:purine nucleoside catabolic process"/>
    <property type="evidence" value="ECO:0007669"/>
    <property type="project" value="TreeGrafter"/>
</dbReference>
<dbReference type="GO" id="GO:0008477">
    <property type="term" value="F:purine nucleosidase activity"/>
    <property type="evidence" value="ECO:0007669"/>
    <property type="project" value="TreeGrafter"/>
</dbReference>
<dbReference type="PANTHER" id="PTHR12304">
    <property type="entry name" value="INOSINE-URIDINE PREFERRING NUCLEOSIDE HYDROLASE"/>
    <property type="match status" value="1"/>
</dbReference>
<evidence type="ECO:0000259" key="3">
    <source>
        <dbReference type="Pfam" id="PF01156"/>
    </source>
</evidence>
<gene>
    <name evidence="4" type="ORF">ENM88_00370</name>
</gene>
<dbReference type="InterPro" id="IPR023186">
    <property type="entry name" value="IUNH"/>
</dbReference>
<dbReference type="EMBL" id="DRZM01000012">
    <property type="protein sequence ID" value="HHP04185.1"/>
    <property type="molecule type" value="Genomic_DNA"/>
</dbReference>
<proteinExistence type="predicted"/>
<dbReference type="PANTHER" id="PTHR12304:SF4">
    <property type="entry name" value="URIDINE NUCLEOSIDASE"/>
    <property type="match status" value="1"/>
</dbReference>
<protein>
    <submittedName>
        <fullName evidence="4">Nucleoside hydrolase</fullName>
    </submittedName>
</protein>
<keyword evidence="2" id="KW-0326">Glycosidase</keyword>
<dbReference type="SUPFAM" id="SSF53590">
    <property type="entry name" value="Nucleoside hydrolase"/>
    <property type="match status" value="1"/>
</dbReference>
<comment type="caution">
    <text evidence="4">The sequence shown here is derived from an EMBL/GenBank/DDBJ whole genome shotgun (WGS) entry which is preliminary data.</text>
</comment>
<feature type="domain" description="Inosine/uridine-preferring nucleoside hydrolase" evidence="3">
    <location>
        <begin position="5"/>
        <end position="310"/>
    </location>
</feature>
<dbReference type="InterPro" id="IPR001910">
    <property type="entry name" value="Inosine/uridine_hydrolase_dom"/>
</dbReference>
<dbReference type="GO" id="GO:0005829">
    <property type="term" value="C:cytosol"/>
    <property type="evidence" value="ECO:0007669"/>
    <property type="project" value="TreeGrafter"/>
</dbReference>
<evidence type="ECO:0000256" key="1">
    <source>
        <dbReference type="ARBA" id="ARBA00022801"/>
    </source>
</evidence>
<dbReference type="Gene3D" id="3.90.245.10">
    <property type="entry name" value="Ribonucleoside hydrolase-like"/>
    <property type="match status" value="1"/>
</dbReference>
<sequence length="326" mass="35744">MKKKVLIDTDPGVDDALALLMALNLDEVEIMGFVSEPGNVPSEKGSANIVRLLDALGADSSLYDRVYTGARKPLVRDLITAEWVHGLDGLGDAGFPPPSRQPKRRGVYFIVEQLLSAARGEVSLLCLGPLTNVALSVLLEPDIVDRVREVVIMGGWFGLTPFSYGNMTPVSEFNVYTDPEAAKIVFENFEGKLRAVGLDVTMNPGVEMTCESLERLKSSPSKVAKVAARILENPMKRFGCRFQPHDPLALTALVKPGLFVFKEYAVAVSLADGITRGQTIVERRFWLEEFREAPEIGTYIKHPRIQVAEDVRAGEALAFILDVLSS</sequence>
<evidence type="ECO:0000313" key="4">
    <source>
        <dbReference type="EMBL" id="HHP04185.1"/>
    </source>
</evidence>
<keyword evidence="1 4" id="KW-0378">Hydrolase</keyword>
<dbReference type="Pfam" id="PF01156">
    <property type="entry name" value="IU_nuc_hydro"/>
    <property type="match status" value="1"/>
</dbReference>
<dbReference type="InterPro" id="IPR036452">
    <property type="entry name" value="Ribo_hydro-like"/>
</dbReference>
<organism evidence="4">
    <name type="scientific">Thermofilum pendens</name>
    <dbReference type="NCBI Taxonomy" id="2269"/>
    <lineage>
        <taxon>Archaea</taxon>
        <taxon>Thermoproteota</taxon>
        <taxon>Thermoprotei</taxon>
        <taxon>Thermofilales</taxon>
        <taxon>Thermofilaceae</taxon>
        <taxon>Thermofilum</taxon>
    </lineage>
</organism>
<dbReference type="AlphaFoldDB" id="A0A7J3X560"/>
<reference evidence="4" key="1">
    <citation type="journal article" date="2020" name="mSystems">
        <title>Genome- and Community-Level Interaction Insights into Carbon Utilization and Element Cycling Functions of Hydrothermarchaeota in Hydrothermal Sediment.</title>
        <authorList>
            <person name="Zhou Z."/>
            <person name="Liu Y."/>
            <person name="Xu W."/>
            <person name="Pan J."/>
            <person name="Luo Z.H."/>
            <person name="Li M."/>
        </authorList>
    </citation>
    <scope>NUCLEOTIDE SEQUENCE [LARGE SCALE GENOMIC DNA]</scope>
    <source>
        <strain evidence="4">SpSt-1125</strain>
    </source>
</reference>
<accession>A0A7J3X560</accession>
<evidence type="ECO:0000256" key="2">
    <source>
        <dbReference type="ARBA" id="ARBA00023295"/>
    </source>
</evidence>
<name>A0A7J3X560_THEPE</name>